<evidence type="ECO:0000259" key="14">
    <source>
        <dbReference type="Pfam" id="PF07715"/>
    </source>
</evidence>
<reference evidence="16" key="1">
    <citation type="journal article" date="2019" name="Int. J. Syst. Evol. Microbiol.">
        <title>The Global Catalogue of Microorganisms (GCM) 10K type strain sequencing project: providing services to taxonomists for standard genome sequencing and annotation.</title>
        <authorList>
            <consortium name="The Broad Institute Genomics Platform"/>
            <consortium name="The Broad Institute Genome Sequencing Center for Infectious Disease"/>
            <person name="Wu L."/>
            <person name="Ma J."/>
        </authorList>
    </citation>
    <scope>NUCLEOTIDE SEQUENCE [LARGE SCALE GENOMIC DNA]</scope>
    <source>
        <strain evidence="16">CCUG 62952</strain>
    </source>
</reference>
<organism evidence="15 16">
    <name type="scientific">Sungkyunkwania multivorans</name>
    <dbReference type="NCBI Taxonomy" id="1173618"/>
    <lineage>
        <taxon>Bacteria</taxon>
        <taxon>Pseudomonadati</taxon>
        <taxon>Bacteroidota</taxon>
        <taxon>Flavobacteriia</taxon>
        <taxon>Flavobacteriales</taxon>
        <taxon>Flavobacteriaceae</taxon>
        <taxon>Sungkyunkwania</taxon>
    </lineage>
</organism>
<keyword evidence="8" id="KW-0675">Receptor</keyword>
<dbReference type="Gene3D" id="2.60.40.1120">
    <property type="entry name" value="Carboxypeptidase-like, regulatory domain"/>
    <property type="match status" value="1"/>
</dbReference>
<dbReference type="PANTHER" id="PTHR30069">
    <property type="entry name" value="TONB-DEPENDENT OUTER MEMBRANE RECEPTOR"/>
    <property type="match status" value="1"/>
</dbReference>
<dbReference type="InterPro" id="IPR039426">
    <property type="entry name" value="TonB-dep_rcpt-like"/>
</dbReference>
<keyword evidence="16" id="KW-1185">Reference proteome</keyword>
<dbReference type="Gene3D" id="2.170.130.10">
    <property type="entry name" value="TonB-dependent receptor, plug domain"/>
    <property type="match status" value="1"/>
</dbReference>
<dbReference type="Proteomes" id="UP001596978">
    <property type="component" value="Unassembled WGS sequence"/>
</dbReference>
<feature type="domain" description="TonB-dependent receptor plug" evidence="14">
    <location>
        <begin position="115"/>
        <end position="238"/>
    </location>
</feature>
<evidence type="ECO:0000256" key="1">
    <source>
        <dbReference type="ARBA" id="ARBA00004571"/>
    </source>
</evidence>
<dbReference type="Pfam" id="PF00593">
    <property type="entry name" value="TonB_dep_Rec_b-barrel"/>
    <property type="match status" value="1"/>
</dbReference>
<name>A0ABW3CUD5_9FLAO</name>
<evidence type="ECO:0000256" key="12">
    <source>
        <dbReference type="SAM" id="SignalP"/>
    </source>
</evidence>
<evidence type="ECO:0000256" key="7">
    <source>
        <dbReference type="ARBA" id="ARBA00023136"/>
    </source>
</evidence>
<comment type="subcellular location">
    <subcellularLocation>
        <location evidence="1 10">Cell outer membrane</location>
        <topology evidence="1 10">Multi-pass membrane protein</topology>
    </subcellularLocation>
</comment>
<keyword evidence="3 10" id="KW-1134">Transmembrane beta strand</keyword>
<evidence type="ECO:0000256" key="5">
    <source>
        <dbReference type="ARBA" id="ARBA00022729"/>
    </source>
</evidence>
<dbReference type="Gene3D" id="2.40.170.20">
    <property type="entry name" value="TonB-dependent receptor, beta-barrel domain"/>
    <property type="match status" value="1"/>
</dbReference>
<evidence type="ECO:0000256" key="2">
    <source>
        <dbReference type="ARBA" id="ARBA00022448"/>
    </source>
</evidence>
<comment type="caution">
    <text evidence="15">The sequence shown here is derived from an EMBL/GenBank/DDBJ whole genome shotgun (WGS) entry which is preliminary data.</text>
</comment>
<gene>
    <name evidence="15" type="ORF">ACFQ1M_01110</name>
</gene>
<dbReference type="RefSeq" id="WP_386402594.1">
    <property type="nucleotide sequence ID" value="NZ_JBHTJH010000001.1"/>
</dbReference>
<dbReference type="InterPro" id="IPR037066">
    <property type="entry name" value="Plug_dom_sf"/>
</dbReference>
<dbReference type="InterPro" id="IPR023996">
    <property type="entry name" value="TonB-dep_OMP_SusC/RagA"/>
</dbReference>
<keyword evidence="2 10" id="KW-0813">Transport</keyword>
<dbReference type="PANTHER" id="PTHR30069:SF29">
    <property type="entry name" value="HEMOGLOBIN AND HEMOGLOBIN-HAPTOGLOBIN-BINDING PROTEIN 1-RELATED"/>
    <property type="match status" value="1"/>
</dbReference>
<sequence length="1082" mass="116723">MKTKFSGILTLLLAFITQLTLAQQMTVSGTVTDASGVPLPGATVVVKGTSTGTSTDFDGNYSIEVSQGGVLEFSYVGYTSQEVTVGASNNINVQLQEGTQLEEVVVTALGIKKEKQALGYSVAEVGSEQLEQRAEGDIARVLTGKASGVNINQQSGLSGSGTNIVIRGFSSFTGSNQPLFIVDGVPFSIDTNPGGDFIDGNNGSSRFLDLDPNSIESVNVLKGLAAATLYGSQGKNGVILITTKSGATGGTVKKTEVTVTSSFFFNEIASLPDYQDEYGNGFDQAFGWFFSNWGPSFSEGGASGWGQSNAINGTLSGTPGFLRHPYSTAASATGIPAAFPEFQGALYEWRPYDSVEKFFRTGTVINTSINVRGASDNGKVSYNANYGYLEDQGFTPGNSVKRNNLGVGGRAELSNKFTVSGVLNFARTKFTSPPVALSQGNGATGAGSSIFGDLWFTPRSIDIQGLPFQNPLTGGSVYYRQNNSIQHPLWTLNNSGSIQQTNRVFGTASLTYSFNDNLNLSYRAGIDVYSENNTNFQNKGGINSNSGDIRLASGIYETWNNTNTIWDHNLVLAGDYDLTEDIGFAFTAGGTSRREIFDQNGTLSDGQQVFGVLRHFNFLNQNERQFFSQRNLVGVYGQADFDYKNMVYLNLAGRNDWVSNFAKANRSLFYPSASLSFIPTSAFEGLKSENGLNYLKLRLGYGTSANFDAGSAYPTVGTLVLNTQDNQDETGVNIVSNTTGTRLANPDLKPERLNEIELGLESRFLNNRVNLDLSVYKRITEDLIIDRPLDPATGNTVVATNIGEIQSDGIELDLGVDWFRGAEEGDFNWNTNVNFTAYETTVEDLGLDTDLVVYSGFTNLGNAAIEGEPLGVFFGSKIQRDDNGNFVVGADGNYIQDPEDGVIGDPNPDWVMNLQNSISYKNFTLGFLLNYTSGGDIYSSTISTLLGRGLITETIDRENTFILPGVLQNGDPNNVQINNSTYYFSNILFGPSELQVYDATTIRLQELSLSYSLPKKVLDRTPFGSLSFTITGNNLWFDAINTPDGANFDPNTSGLGVGNGFGFDFLNGPSARRYGLSVKATF</sequence>
<dbReference type="NCBIfam" id="TIGR04056">
    <property type="entry name" value="OMP_RagA_SusC"/>
    <property type="match status" value="1"/>
</dbReference>
<dbReference type="InterPro" id="IPR036942">
    <property type="entry name" value="Beta-barrel_TonB_sf"/>
</dbReference>
<evidence type="ECO:0000256" key="10">
    <source>
        <dbReference type="PROSITE-ProRule" id="PRU01360"/>
    </source>
</evidence>
<evidence type="ECO:0000256" key="4">
    <source>
        <dbReference type="ARBA" id="ARBA00022692"/>
    </source>
</evidence>
<evidence type="ECO:0000256" key="3">
    <source>
        <dbReference type="ARBA" id="ARBA00022452"/>
    </source>
</evidence>
<dbReference type="SUPFAM" id="SSF56935">
    <property type="entry name" value="Porins"/>
    <property type="match status" value="1"/>
</dbReference>
<comment type="similarity">
    <text evidence="10 11">Belongs to the TonB-dependent receptor family.</text>
</comment>
<dbReference type="Pfam" id="PF13715">
    <property type="entry name" value="CarbopepD_reg_2"/>
    <property type="match status" value="1"/>
</dbReference>
<evidence type="ECO:0000256" key="8">
    <source>
        <dbReference type="ARBA" id="ARBA00023170"/>
    </source>
</evidence>
<dbReference type="PROSITE" id="PS52016">
    <property type="entry name" value="TONB_DEPENDENT_REC_3"/>
    <property type="match status" value="1"/>
</dbReference>
<evidence type="ECO:0000313" key="15">
    <source>
        <dbReference type="EMBL" id="MFD0860790.1"/>
    </source>
</evidence>
<dbReference type="InterPro" id="IPR008969">
    <property type="entry name" value="CarboxyPept-like_regulatory"/>
</dbReference>
<dbReference type="EMBL" id="JBHTJH010000001">
    <property type="protein sequence ID" value="MFD0860790.1"/>
    <property type="molecule type" value="Genomic_DNA"/>
</dbReference>
<dbReference type="InterPro" id="IPR012910">
    <property type="entry name" value="Plug_dom"/>
</dbReference>
<keyword evidence="7 10" id="KW-0472">Membrane</keyword>
<proteinExistence type="inferred from homology"/>
<keyword evidence="6 11" id="KW-0798">TonB box</keyword>
<protein>
    <submittedName>
        <fullName evidence="15">SusC/RagA family TonB-linked outer membrane protein</fullName>
    </submittedName>
</protein>
<evidence type="ECO:0000259" key="13">
    <source>
        <dbReference type="Pfam" id="PF00593"/>
    </source>
</evidence>
<evidence type="ECO:0000313" key="16">
    <source>
        <dbReference type="Proteomes" id="UP001596978"/>
    </source>
</evidence>
<feature type="chain" id="PRO_5046636235" evidence="12">
    <location>
        <begin position="23"/>
        <end position="1082"/>
    </location>
</feature>
<feature type="domain" description="TonB-dependent receptor-like beta-barrel" evidence="13">
    <location>
        <begin position="463"/>
        <end position="936"/>
    </location>
</feature>
<feature type="signal peptide" evidence="12">
    <location>
        <begin position="1"/>
        <end position="22"/>
    </location>
</feature>
<keyword evidence="9 10" id="KW-0998">Cell outer membrane</keyword>
<dbReference type="InterPro" id="IPR000531">
    <property type="entry name" value="Beta-barrel_TonB"/>
</dbReference>
<evidence type="ECO:0000256" key="11">
    <source>
        <dbReference type="RuleBase" id="RU003357"/>
    </source>
</evidence>
<evidence type="ECO:0000256" key="9">
    <source>
        <dbReference type="ARBA" id="ARBA00023237"/>
    </source>
</evidence>
<keyword evidence="5 12" id="KW-0732">Signal</keyword>
<keyword evidence="4 10" id="KW-0812">Transmembrane</keyword>
<dbReference type="Pfam" id="PF07715">
    <property type="entry name" value="Plug"/>
    <property type="match status" value="1"/>
</dbReference>
<evidence type="ECO:0000256" key="6">
    <source>
        <dbReference type="ARBA" id="ARBA00023077"/>
    </source>
</evidence>
<dbReference type="SUPFAM" id="SSF49464">
    <property type="entry name" value="Carboxypeptidase regulatory domain-like"/>
    <property type="match status" value="1"/>
</dbReference>
<accession>A0ABW3CUD5</accession>